<evidence type="ECO:0000313" key="5">
    <source>
        <dbReference type="Proteomes" id="UP000295399"/>
    </source>
</evidence>
<proteinExistence type="predicted"/>
<keyword evidence="2" id="KW-0732">Signal</keyword>
<dbReference type="Pfam" id="PF01497">
    <property type="entry name" value="Peripla_BP_2"/>
    <property type="match status" value="1"/>
</dbReference>
<feature type="compositionally biased region" description="Low complexity" evidence="1">
    <location>
        <begin position="294"/>
        <end position="304"/>
    </location>
</feature>
<dbReference type="SUPFAM" id="SSF53807">
    <property type="entry name" value="Helical backbone' metal receptor"/>
    <property type="match status" value="1"/>
</dbReference>
<dbReference type="PROSITE" id="PS50983">
    <property type="entry name" value="FE_B12_PBP"/>
    <property type="match status" value="1"/>
</dbReference>
<dbReference type="InterPro" id="IPR002491">
    <property type="entry name" value="ABC_transptr_periplasmic_BD"/>
</dbReference>
<feature type="chain" id="PRO_5020720777" evidence="2">
    <location>
        <begin position="35"/>
        <end position="323"/>
    </location>
</feature>
<sequence>MGGRVRRPVTRTAAWRRWISLAAVYAGLAMPTGAADTPQTEPARPHRIVSLNLCADQYLIALADPDQIAALTHYATDPDLSFFADAAQRYPQSAGAGEELLRLAPDLVIASPYRRRETQALLRQFGHPILKLGRVHTVEDIATQTHKIAAAIGHPARGRALVAEVRRRLAAVRANTEASPHPSALHYQRRGFVSGERSLVSAIMAEAGLRNLAGEAGRRSLGRVSLETLLMLGPDYIVTDRPHDGAGDQGSAVLGHPALDRFYGRDRRLYLSRALTMCGGPAFPAAVEALAAQRAAAPANQPKADPARRPPASHTLPSLPPSG</sequence>
<keyword evidence="5" id="KW-1185">Reference proteome</keyword>
<feature type="domain" description="Fe/B12 periplasmic-binding" evidence="3">
    <location>
        <begin position="47"/>
        <end position="303"/>
    </location>
</feature>
<feature type="signal peptide" evidence="2">
    <location>
        <begin position="1"/>
        <end position="34"/>
    </location>
</feature>
<dbReference type="GO" id="GO:0071281">
    <property type="term" value="P:cellular response to iron ion"/>
    <property type="evidence" value="ECO:0007669"/>
    <property type="project" value="TreeGrafter"/>
</dbReference>
<dbReference type="AlphaFoldDB" id="A0A4V6NQU0"/>
<dbReference type="FunCoup" id="A0A4V6NQU0">
    <property type="interactions" value="118"/>
</dbReference>
<evidence type="ECO:0000256" key="2">
    <source>
        <dbReference type="SAM" id="SignalP"/>
    </source>
</evidence>
<dbReference type="OrthoDB" id="1632039at2"/>
<gene>
    <name evidence="4" type="ORF">EV659_105197</name>
</gene>
<evidence type="ECO:0000259" key="3">
    <source>
        <dbReference type="PROSITE" id="PS50983"/>
    </source>
</evidence>
<dbReference type="InterPro" id="IPR050902">
    <property type="entry name" value="ABC_Transporter_SBP"/>
</dbReference>
<dbReference type="PANTHER" id="PTHR30535:SF34">
    <property type="entry name" value="MOLYBDATE-BINDING PROTEIN MOLA"/>
    <property type="match status" value="1"/>
</dbReference>
<dbReference type="EMBL" id="SLXO01000005">
    <property type="protein sequence ID" value="TCP34566.1"/>
    <property type="molecule type" value="Genomic_DNA"/>
</dbReference>
<dbReference type="InParanoid" id="A0A4V6NQU0"/>
<accession>A0A4V6NQU0</accession>
<name>A0A4V6NQU0_RHOSA</name>
<feature type="region of interest" description="Disordered" evidence="1">
    <location>
        <begin position="294"/>
        <end position="323"/>
    </location>
</feature>
<reference evidence="4 5" key="1">
    <citation type="submission" date="2019-03" db="EMBL/GenBank/DDBJ databases">
        <title>Genomic Encyclopedia of Type Strains, Phase IV (KMG-IV): sequencing the most valuable type-strain genomes for metagenomic binning, comparative biology and taxonomic classification.</title>
        <authorList>
            <person name="Goeker M."/>
        </authorList>
    </citation>
    <scope>NUCLEOTIDE SEQUENCE [LARGE SCALE GENOMIC DNA]</scope>
    <source>
        <strain evidence="4 5">DSM 2132</strain>
    </source>
</reference>
<dbReference type="Gene3D" id="3.40.50.1980">
    <property type="entry name" value="Nitrogenase molybdenum iron protein domain"/>
    <property type="match status" value="2"/>
</dbReference>
<dbReference type="Proteomes" id="UP000295399">
    <property type="component" value="Unassembled WGS sequence"/>
</dbReference>
<evidence type="ECO:0000313" key="4">
    <source>
        <dbReference type="EMBL" id="TCP34566.1"/>
    </source>
</evidence>
<comment type="caution">
    <text evidence="4">The sequence shown here is derived from an EMBL/GenBank/DDBJ whole genome shotgun (WGS) entry which is preliminary data.</text>
</comment>
<organism evidence="4 5">
    <name type="scientific">Rhodothalassium salexigens DSM 2132</name>
    <dbReference type="NCBI Taxonomy" id="1188247"/>
    <lineage>
        <taxon>Bacteria</taxon>
        <taxon>Pseudomonadati</taxon>
        <taxon>Pseudomonadota</taxon>
        <taxon>Alphaproteobacteria</taxon>
        <taxon>Rhodothalassiales</taxon>
        <taxon>Rhodothalassiaceae</taxon>
        <taxon>Rhodothalassium</taxon>
    </lineage>
</organism>
<evidence type="ECO:0000256" key="1">
    <source>
        <dbReference type="SAM" id="MobiDB-lite"/>
    </source>
</evidence>
<protein>
    <submittedName>
        <fullName evidence="4">Iron complex transport system substrate-binding protein</fullName>
    </submittedName>
</protein>
<dbReference type="PANTHER" id="PTHR30535">
    <property type="entry name" value="VITAMIN B12-BINDING PROTEIN"/>
    <property type="match status" value="1"/>
</dbReference>